<dbReference type="EMBL" id="BTSY01000006">
    <property type="protein sequence ID" value="GMT31844.1"/>
    <property type="molecule type" value="Genomic_DNA"/>
</dbReference>
<comment type="caution">
    <text evidence="1">The sequence shown here is derived from an EMBL/GenBank/DDBJ whole genome shotgun (WGS) entry which is preliminary data.</text>
</comment>
<evidence type="ECO:0000313" key="1">
    <source>
        <dbReference type="EMBL" id="GMT31844.1"/>
    </source>
</evidence>
<feature type="non-terminal residue" evidence="1">
    <location>
        <position position="1"/>
    </location>
</feature>
<feature type="non-terminal residue" evidence="1">
    <location>
        <position position="73"/>
    </location>
</feature>
<gene>
    <name evidence="1" type="ORF">PFISCL1PPCAC_23141</name>
</gene>
<evidence type="ECO:0000313" key="2">
    <source>
        <dbReference type="Proteomes" id="UP001432322"/>
    </source>
</evidence>
<protein>
    <submittedName>
        <fullName evidence="1">Uncharacterized protein</fullName>
    </submittedName>
</protein>
<name>A0AAV5WM88_9BILA</name>
<organism evidence="1 2">
    <name type="scientific">Pristionchus fissidentatus</name>
    <dbReference type="NCBI Taxonomy" id="1538716"/>
    <lineage>
        <taxon>Eukaryota</taxon>
        <taxon>Metazoa</taxon>
        <taxon>Ecdysozoa</taxon>
        <taxon>Nematoda</taxon>
        <taxon>Chromadorea</taxon>
        <taxon>Rhabditida</taxon>
        <taxon>Rhabditina</taxon>
        <taxon>Diplogasteromorpha</taxon>
        <taxon>Diplogasteroidea</taxon>
        <taxon>Neodiplogasteridae</taxon>
        <taxon>Pristionchus</taxon>
    </lineage>
</organism>
<keyword evidence="2" id="KW-1185">Reference proteome</keyword>
<sequence length="73" mass="8173">ASILATLVDVPAVSVIDLRRSDEPTYTSGLSFIVLKVLNARCWYLDLGQCSPMTIADSLPMISKRFYFFARID</sequence>
<dbReference type="Proteomes" id="UP001432322">
    <property type="component" value="Unassembled WGS sequence"/>
</dbReference>
<accession>A0AAV5WM88</accession>
<reference evidence="1" key="1">
    <citation type="submission" date="2023-10" db="EMBL/GenBank/DDBJ databases">
        <title>Genome assembly of Pristionchus species.</title>
        <authorList>
            <person name="Yoshida K."/>
            <person name="Sommer R.J."/>
        </authorList>
    </citation>
    <scope>NUCLEOTIDE SEQUENCE</scope>
    <source>
        <strain evidence="1">RS5133</strain>
    </source>
</reference>
<proteinExistence type="predicted"/>
<dbReference type="AlphaFoldDB" id="A0AAV5WM88"/>